<dbReference type="EMBL" id="FOZG01000003">
    <property type="protein sequence ID" value="SFS11220.1"/>
    <property type="molecule type" value="Genomic_DNA"/>
</dbReference>
<accession>A0A1I6M672</accession>
<evidence type="ECO:0000256" key="2">
    <source>
        <dbReference type="ARBA" id="ARBA00022692"/>
    </source>
</evidence>
<keyword evidence="7" id="KW-1185">Reference proteome</keyword>
<evidence type="ECO:0000256" key="3">
    <source>
        <dbReference type="ARBA" id="ARBA00022989"/>
    </source>
</evidence>
<name>A0A1I6M672_9SPHN</name>
<evidence type="ECO:0000256" key="5">
    <source>
        <dbReference type="SAM" id="Phobius"/>
    </source>
</evidence>
<dbReference type="InterPro" id="IPR023352">
    <property type="entry name" value="MAPEG-like_dom_sf"/>
</dbReference>
<evidence type="ECO:0000256" key="4">
    <source>
        <dbReference type="ARBA" id="ARBA00023136"/>
    </source>
</evidence>
<reference evidence="6 7" key="1">
    <citation type="submission" date="2016-10" db="EMBL/GenBank/DDBJ databases">
        <authorList>
            <person name="de Groot N.N."/>
        </authorList>
    </citation>
    <scope>NUCLEOTIDE SEQUENCE [LARGE SCALE GENOMIC DNA]</scope>
    <source>
        <strain evidence="6 7">S5-249</strain>
    </source>
</reference>
<dbReference type="STRING" id="1166337.SAMN05192580_3546"/>
<dbReference type="OrthoDB" id="7619858at2"/>
<dbReference type="AlphaFoldDB" id="A0A1I6M672"/>
<dbReference type="Gene3D" id="1.20.120.550">
    <property type="entry name" value="Membrane associated eicosanoid/glutathione metabolism-like domain"/>
    <property type="match status" value="1"/>
</dbReference>
<sequence>MILPIALTTAGAATILNLWLAGRISQLRIARKIMIGDGGDPAMVARIRAQGNFVEYAPFAVLLIGLIEFARGTSLPLWLLAIAFLLARLAHPLGMDRPAPNPLRAGGILVSWLVLLALAAWALAIPYLGTAAPMELVPAG</sequence>
<comment type="subcellular location">
    <subcellularLocation>
        <location evidence="1">Membrane</location>
    </subcellularLocation>
</comment>
<evidence type="ECO:0008006" key="8">
    <source>
        <dbReference type="Google" id="ProtNLM"/>
    </source>
</evidence>
<gene>
    <name evidence="6" type="ORF">SAMN05192580_3546</name>
</gene>
<evidence type="ECO:0000313" key="7">
    <source>
        <dbReference type="Proteomes" id="UP000198824"/>
    </source>
</evidence>
<dbReference type="PANTHER" id="PTHR35814">
    <property type="match status" value="1"/>
</dbReference>
<dbReference type="SUPFAM" id="SSF161084">
    <property type="entry name" value="MAPEG domain-like"/>
    <property type="match status" value="1"/>
</dbReference>
<keyword evidence="2 5" id="KW-0812">Transmembrane</keyword>
<dbReference type="Pfam" id="PF01124">
    <property type="entry name" value="MAPEG"/>
    <property type="match status" value="1"/>
</dbReference>
<evidence type="ECO:0000256" key="1">
    <source>
        <dbReference type="ARBA" id="ARBA00004370"/>
    </source>
</evidence>
<protein>
    <recommendedName>
        <fullName evidence="8">MAPEG family protein</fullName>
    </recommendedName>
</protein>
<keyword evidence="4 5" id="KW-0472">Membrane</keyword>
<feature type="transmembrane region" description="Helical" evidence="5">
    <location>
        <begin position="53"/>
        <end position="70"/>
    </location>
</feature>
<keyword evidence="3 5" id="KW-1133">Transmembrane helix</keyword>
<evidence type="ECO:0000313" key="6">
    <source>
        <dbReference type="EMBL" id="SFS11220.1"/>
    </source>
</evidence>
<proteinExistence type="predicted"/>
<feature type="transmembrane region" description="Helical" evidence="5">
    <location>
        <begin position="106"/>
        <end position="128"/>
    </location>
</feature>
<feature type="transmembrane region" description="Helical" evidence="5">
    <location>
        <begin position="76"/>
        <end position="94"/>
    </location>
</feature>
<dbReference type="Proteomes" id="UP000198824">
    <property type="component" value="Unassembled WGS sequence"/>
</dbReference>
<dbReference type="PANTHER" id="PTHR35814:SF1">
    <property type="entry name" value="GLUTATHIONE S-TRANSFERASE-RELATED"/>
    <property type="match status" value="1"/>
</dbReference>
<organism evidence="6 7">
    <name type="scientific">Sphingomonas jatrophae</name>
    <dbReference type="NCBI Taxonomy" id="1166337"/>
    <lineage>
        <taxon>Bacteria</taxon>
        <taxon>Pseudomonadati</taxon>
        <taxon>Pseudomonadota</taxon>
        <taxon>Alphaproteobacteria</taxon>
        <taxon>Sphingomonadales</taxon>
        <taxon>Sphingomonadaceae</taxon>
        <taxon>Sphingomonas</taxon>
    </lineage>
</organism>
<dbReference type="RefSeq" id="WP_093316596.1">
    <property type="nucleotide sequence ID" value="NZ_FOZG01000003.1"/>
</dbReference>
<dbReference type="GO" id="GO:0016020">
    <property type="term" value="C:membrane"/>
    <property type="evidence" value="ECO:0007669"/>
    <property type="project" value="UniProtKB-SubCell"/>
</dbReference>
<dbReference type="InterPro" id="IPR001129">
    <property type="entry name" value="Membr-assoc_MAPEG"/>
</dbReference>
<feature type="transmembrane region" description="Helical" evidence="5">
    <location>
        <begin position="6"/>
        <end position="24"/>
    </location>
</feature>